<evidence type="ECO:0000256" key="1">
    <source>
        <dbReference type="ARBA" id="ARBA00004429"/>
    </source>
</evidence>
<dbReference type="Gene3D" id="1.20.81.30">
    <property type="entry name" value="Type II secretion system (T2SS), domain F"/>
    <property type="match status" value="2"/>
</dbReference>
<comment type="subcellular location">
    <subcellularLocation>
        <location evidence="1 9">Cell inner membrane</location>
        <topology evidence="1 9">Multi-pass membrane protein</topology>
    </subcellularLocation>
</comment>
<evidence type="ECO:0000259" key="11">
    <source>
        <dbReference type="Pfam" id="PF00482"/>
    </source>
</evidence>
<keyword evidence="7 10" id="KW-1133">Transmembrane helix</keyword>
<evidence type="ECO:0000256" key="7">
    <source>
        <dbReference type="ARBA" id="ARBA00022989"/>
    </source>
</evidence>
<dbReference type="InterPro" id="IPR018076">
    <property type="entry name" value="T2SS_GspF_dom"/>
</dbReference>
<evidence type="ECO:0000256" key="5">
    <source>
        <dbReference type="ARBA" id="ARBA00022519"/>
    </source>
</evidence>
<dbReference type="InterPro" id="IPR042094">
    <property type="entry name" value="T2SS_GspF_sf"/>
</dbReference>
<dbReference type="Pfam" id="PF00482">
    <property type="entry name" value="T2SSF"/>
    <property type="match status" value="2"/>
</dbReference>
<sequence length="416" mass="45144">MATAVKRKSAKASKSKVKLKNFQWTGVNKQGQKIKGKMPAENQDIVKQQLLKQGITPKAINAELFSFGGSKKSIKPVDIAVFLRQLAIMMKAGVPLVQSFDIIGKGHENPSVQDLVMDVKQDVESGNPFAESLRKHPKYFDDLVCDLIHAGEQSGTLEQMLDRIATYKEKSEALKSKIKSALMYPAAVVVVSIAVTAILLIYVVPMFSQLFEGAGADLPAFTQMVVDMSENVQQYWYLYLFVMIGIVVAYSQLNKSSQSFRDGKDKLLLKFPIFGPLIQKAAVARYARTLATTFAAGVPLVDALDSAAGASGNAVYRDAIKKIKEDVTTGLQINMAMASTGVFPNMVTQMVAIGEESGAVDTMLAKVADIYEQEVDDAVDGISSLIEPFVIVFLGTVVGGLVVAMYLPVFQMGSAF</sequence>
<feature type="transmembrane region" description="Helical" evidence="10">
    <location>
        <begin position="235"/>
        <end position="253"/>
    </location>
</feature>
<keyword evidence="3 9" id="KW-0813">Transport</keyword>
<evidence type="ECO:0000256" key="3">
    <source>
        <dbReference type="ARBA" id="ARBA00022448"/>
    </source>
</evidence>
<dbReference type="PROSITE" id="PS00874">
    <property type="entry name" value="T2SP_F"/>
    <property type="match status" value="1"/>
</dbReference>
<dbReference type="EMBL" id="CP140158">
    <property type="protein sequence ID" value="WQG85008.1"/>
    <property type="molecule type" value="Genomic_DNA"/>
</dbReference>
<feature type="transmembrane region" description="Helical" evidence="10">
    <location>
        <begin position="181"/>
        <end position="204"/>
    </location>
</feature>
<dbReference type="PANTHER" id="PTHR30012">
    <property type="entry name" value="GENERAL SECRETION PATHWAY PROTEIN"/>
    <property type="match status" value="1"/>
</dbReference>
<dbReference type="InterPro" id="IPR001992">
    <property type="entry name" value="T2SS_GspF/T4SS_PilC_CS"/>
</dbReference>
<dbReference type="PANTHER" id="PTHR30012:SF7">
    <property type="entry name" value="PROTEIN TRANSPORT PROTEIN HOFC HOMOLOG"/>
    <property type="match status" value="1"/>
</dbReference>
<evidence type="ECO:0000313" key="12">
    <source>
        <dbReference type="EMBL" id="WQG85008.1"/>
    </source>
</evidence>
<evidence type="ECO:0000256" key="10">
    <source>
        <dbReference type="SAM" id="Phobius"/>
    </source>
</evidence>
<comment type="similarity">
    <text evidence="2 9">Belongs to the GSP F family.</text>
</comment>
<keyword evidence="8 10" id="KW-0472">Membrane</keyword>
<keyword evidence="6 9" id="KW-0812">Transmembrane</keyword>
<evidence type="ECO:0000256" key="4">
    <source>
        <dbReference type="ARBA" id="ARBA00022475"/>
    </source>
</evidence>
<dbReference type="InterPro" id="IPR003004">
    <property type="entry name" value="GspF/PilC"/>
</dbReference>
<dbReference type="Proteomes" id="UP001324185">
    <property type="component" value="Chromosome"/>
</dbReference>
<evidence type="ECO:0000256" key="8">
    <source>
        <dbReference type="ARBA" id="ARBA00023136"/>
    </source>
</evidence>
<feature type="transmembrane region" description="Helical" evidence="10">
    <location>
        <begin position="389"/>
        <end position="409"/>
    </location>
</feature>
<feature type="domain" description="Type II secretion system protein GspF" evidence="11">
    <location>
        <begin position="82"/>
        <end position="205"/>
    </location>
</feature>
<dbReference type="PRINTS" id="PR00812">
    <property type="entry name" value="BCTERIALGSPF"/>
</dbReference>
<proteinExistence type="inferred from homology"/>
<keyword evidence="5" id="KW-0997">Cell inner membrane</keyword>
<evidence type="ECO:0000313" key="13">
    <source>
        <dbReference type="Proteomes" id="UP001324185"/>
    </source>
</evidence>
<dbReference type="RefSeq" id="WP_018625374.1">
    <property type="nucleotide sequence ID" value="NZ_CP140158.1"/>
</dbReference>
<keyword evidence="4" id="KW-1003">Cell membrane</keyword>
<name>A0ABZ0X3N3_9GAMM</name>
<accession>A0ABZ0X3N3</accession>
<evidence type="ECO:0000256" key="6">
    <source>
        <dbReference type="ARBA" id="ARBA00022692"/>
    </source>
</evidence>
<reference evidence="12 13" key="1">
    <citation type="submission" date="2023-11" db="EMBL/GenBank/DDBJ databases">
        <title>MicrobeMod: A computational toolkit for identifying prokaryotic methylation and restriction-modification with nanopore sequencing.</title>
        <authorList>
            <person name="Crits-Christoph A."/>
            <person name="Kang S.C."/>
            <person name="Lee H."/>
            <person name="Ostrov N."/>
        </authorList>
    </citation>
    <scope>NUCLEOTIDE SEQUENCE [LARGE SCALE GENOMIC DNA]</scope>
    <source>
        <strain evidence="12 13">DSMZ 16071</strain>
    </source>
</reference>
<protein>
    <submittedName>
        <fullName evidence="12">Type II secretion system F family protein</fullName>
    </submittedName>
</protein>
<organism evidence="12 13">
    <name type="scientific">Kangiella aquimarina</name>
    <dbReference type="NCBI Taxonomy" id="261965"/>
    <lineage>
        <taxon>Bacteria</taxon>
        <taxon>Pseudomonadati</taxon>
        <taxon>Pseudomonadota</taxon>
        <taxon>Gammaproteobacteria</taxon>
        <taxon>Kangiellales</taxon>
        <taxon>Kangiellaceae</taxon>
        <taxon>Kangiella</taxon>
    </lineage>
</organism>
<evidence type="ECO:0000256" key="2">
    <source>
        <dbReference type="ARBA" id="ARBA00005745"/>
    </source>
</evidence>
<keyword evidence="13" id="KW-1185">Reference proteome</keyword>
<gene>
    <name evidence="12" type="ORF">SR900_11095</name>
</gene>
<evidence type="ECO:0000256" key="9">
    <source>
        <dbReference type="RuleBase" id="RU003923"/>
    </source>
</evidence>
<feature type="domain" description="Type II secretion system protein GspF" evidence="11">
    <location>
        <begin position="287"/>
        <end position="408"/>
    </location>
</feature>